<comment type="caution">
    <text evidence="2">The sequence shown here is derived from an EMBL/GenBank/DDBJ whole genome shotgun (WGS) entry which is preliminary data.</text>
</comment>
<feature type="transmembrane region" description="Helical" evidence="1">
    <location>
        <begin position="32"/>
        <end position="51"/>
    </location>
</feature>
<sequence>MRRGRHRRQLRRAVDAPLFLTRLRWRRPYRELLGLVLGEALGPAGCLLAPLPDRPGLIRLLLVLRLLSRLLRLLLRLARPAVDGQLLGIAFGMLCLPRVVTTRVTTVFTEVGVQRRGTPRPHLRRLGLPLRPRLLRGPVRCAVTRLAGRRGRRLLPERRRGGEPVLLPEVLLVLGRLGALRPRRHRR</sequence>
<gene>
    <name evidence="2" type="ORF">GCM10009754_07080</name>
</gene>
<keyword evidence="3" id="KW-1185">Reference proteome</keyword>
<protein>
    <recommendedName>
        <fullName evidence="4">Secreted protein</fullName>
    </recommendedName>
</protein>
<keyword evidence="1" id="KW-1133">Transmembrane helix</keyword>
<dbReference type="Proteomes" id="UP001501116">
    <property type="component" value="Unassembled WGS sequence"/>
</dbReference>
<evidence type="ECO:0000256" key="1">
    <source>
        <dbReference type="SAM" id="Phobius"/>
    </source>
</evidence>
<evidence type="ECO:0000313" key="3">
    <source>
        <dbReference type="Proteomes" id="UP001501116"/>
    </source>
</evidence>
<organism evidence="2 3">
    <name type="scientific">Amycolatopsis minnesotensis</name>
    <dbReference type="NCBI Taxonomy" id="337894"/>
    <lineage>
        <taxon>Bacteria</taxon>
        <taxon>Bacillati</taxon>
        <taxon>Actinomycetota</taxon>
        <taxon>Actinomycetes</taxon>
        <taxon>Pseudonocardiales</taxon>
        <taxon>Pseudonocardiaceae</taxon>
        <taxon>Amycolatopsis</taxon>
    </lineage>
</organism>
<dbReference type="EMBL" id="BAAANN010000002">
    <property type="protein sequence ID" value="GAA1942254.1"/>
    <property type="molecule type" value="Genomic_DNA"/>
</dbReference>
<accession>A0ABN2Q2Q7</accession>
<keyword evidence="1" id="KW-0472">Membrane</keyword>
<keyword evidence="1" id="KW-0812">Transmembrane</keyword>
<evidence type="ECO:0000313" key="2">
    <source>
        <dbReference type="EMBL" id="GAA1942254.1"/>
    </source>
</evidence>
<reference evidence="2 3" key="1">
    <citation type="journal article" date="2019" name="Int. J. Syst. Evol. Microbiol.">
        <title>The Global Catalogue of Microorganisms (GCM) 10K type strain sequencing project: providing services to taxonomists for standard genome sequencing and annotation.</title>
        <authorList>
            <consortium name="The Broad Institute Genomics Platform"/>
            <consortium name="The Broad Institute Genome Sequencing Center for Infectious Disease"/>
            <person name="Wu L."/>
            <person name="Ma J."/>
        </authorList>
    </citation>
    <scope>NUCLEOTIDE SEQUENCE [LARGE SCALE GENOMIC DNA]</scope>
    <source>
        <strain evidence="2 3">JCM 14545</strain>
    </source>
</reference>
<name>A0ABN2Q2Q7_9PSEU</name>
<proteinExistence type="predicted"/>
<evidence type="ECO:0008006" key="4">
    <source>
        <dbReference type="Google" id="ProtNLM"/>
    </source>
</evidence>